<organism evidence="1">
    <name type="scientific">Arundo donax</name>
    <name type="common">Giant reed</name>
    <name type="synonym">Donax arundinaceus</name>
    <dbReference type="NCBI Taxonomy" id="35708"/>
    <lineage>
        <taxon>Eukaryota</taxon>
        <taxon>Viridiplantae</taxon>
        <taxon>Streptophyta</taxon>
        <taxon>Embryophyta</taxon>
        <taxon>Tracheophyta</taxon>
        <taxon>Spermatophyta</taxon>
        <taxon>Magnoliopsida</taxon>
        <taxon>Liliopsida</taxon>
        <taxon>Poales</taxon>
        <taxon>Poaceae</taxon>
        <taxon>PACMAD clade</taxon>
        <taxon>Arundinoideae</taxon>
        <taxon>Arundineae</taxon>
        <taxon>Arundo</taxon>
    </lineage>
</organism>
<dbReference type="EMBL" id="GBRH01192534">
    <property type="protein sequence ID" value="JAE05362.1"/>
    <property type="molecule type" value="Transcribed_RNA"/>
</dbReference>
<protein>
    <submittedName>
        <fullName evidence="1">Uncharacterized protein</fullName>
    </submittedName>
</protein>
<proteinExistence type="predicted"/>
<name>A0A0A9EZ43_ARUDO</name>
<reference evidence="1" key="1">
    <citation type="submission" date="2014-09" db="EMBL/GenBank/DDBJ databases">
        <authorList>
            <person name="Magalhaes I.L.F."/>
            <person name="Oliveira U."/>
            <person name="Santos F.R."/>
            <person name="Vidigal T.H.D.A."/>
            <person name="Brescovit A.D."/>
            <person name="Santos A.J."/>
        </authorList>
    </citation>
    <scope>NUCLEOTIDE SEQUENCE</scope>
    <source>
        <tissue evidence="1">Shoot tissue taken approximately 20 cm above the soil surface</tissue>
    </source>
</reference>
<evidence type="ECO:0000313" key="1">
    <source>
        <dbReference type="EMBL" id="JAE05362.1"/>
    </source>
</evidence>
<dbReference type="AlphaFoldDB" id="A0A0A9EZ43"/>
<accession>A0A0A9EZ43</accession>
<sequence length="77" mass="8744">MVFFSPVSFCLGNYIRAIHCICLPLHHSTHKYCISTEISKLGTDWSSKLNKFDITTQNLSVQPILENIRGLDLSSIF</sequence>
<reference evidence="1" key="2">
    <citation type="journal article" date="2015" name="Data Brief">
        <title>Shoot transcriptome of the giant reed, Arundo donax.</title>
        <authorList>
            <person name="Barrero R.A."/>
            <person name="Guerrero F.D."/>
            <person name="Moolhuijzen P."/>
            <person name="Goolsby J.A."/>
            <person name="Tidwell J."/>
            <person name="Bellgard S.E."/>
            <person name="Bellgard M.I."/>
        </authorList>
    </citation>
    <scope>NUCLEOTIDE SEQUENCE</scope>
    <source>
        <tissue evidence="1">Shoot tissue taken approximately 20 cm above the soil surface</tissue>
    </source>
</reference>